<evidence type="ECO:0000256" key="2">
    <source>
        <dbReference type="SAM" id="SignalP"/>
    </source>
</evidence>
<keyword evidence="4" id="KW-1185">Reference proteome</keyword>
<reference evidence="3 4" key="1">
    <citation type="submission" date="2020-05" db="EMBL/GenBank/DDBJ databases">
        <title>FDA dAtabase for Regulatory Grade micrObial Sequences (FDA-ARGOS): Supporting development and validation of Infectious Disease Dx tests.</title>
        <authorList>
            <person name="Sproer C."/>
            <person name="Gronow S."/>
            <person name="Severitt S."/>
            <person name="Schroder I."/>
            <person name="Tallon L."/>
            <person name="Sadzewicz L."/>
            <person name="Zhao X."/>
            <person name="Vavikolanu K."/>
            <person name="Mehta A."/>
            <person name="Aluvathingal J."/>
            <person name="Nadendla S."/>
            <person name="Myers T."/>
            <person name="Yan Y."/>
            <person name="Sichtig H."/>
        </authorList>
    </citation>
    <scope>NUCLEOTIDE SEQUENCE [LARGE SCALE GENOMIC DNA]</scope>
    <source>
        <strain evidence="3 4">FDAARGOS_790</strain>
    </source>
</reference>
<dbReference type="KEGG" id="apes:FOC84_16700"/>
<accession>A0A7D4III9</accession>
<dbReference type="Gene3D" id="3.40.190.150">
    <property type="entry name" value="Bordetella uptake gene, domain 1"/>
    <property type="match status" value="1"/>
</dbReference>
<dbReference type="PANTHER" id="PTHR42928:SF5">
    <property type="entry name" value="BLR1237 PROTEIN"/>
    <property type="match status" value="1"/>
</dbReference>
<gene>
    <name evidence="3" type="ORF">FOC84_16700</name>
</gene>
<dbReference type="PIRSF" id="PIRSF017082">
    <property type="entry name" value="YflP"/>
    <property type="match status" value="1"/>
</dbReference>
<protein>
    <submittedName>
        <fullName evidence="3">Tripartite tricarboxylate transporter substrate binding protein</fullName>
    </submittedName>
</protein>
<evidence type="ECO:0000313" key="4">
    <source>
        <dbReference type="Proteomes" id="UP000500970"/>
    </source>
</evidence>
<dbReference type="CDD" id="cd07012">
    <property type="entry name" value="PBP2_Bug_TTT"/>
    <property type="match status" value="1"/>
</dbReference>
<dbReference type="AlphaFoldDB" id="A0A7D4III9"/>
<dbReference type="Proteomes" id="UP000500970">
    <property type="component" value="Chromosome"/>
</dbReference>
<dbReference type="EMBL" id="CP053985">
    <property type="protein sequence ID" value="QKH36503.1"/>
    <property type="molecule type" value="Genomic_DNA"/>
</dbReference>
<feature type="signal peptide" evidence="2">
    <location>
        <begin position="1"/>
        <end position="24"/>
    </location>
</feature>
<name>A0A7D4III9_9BURK</name>
<sequence>MNPRRRHILGAMLAAPLLAGRAQAADRPLRIVVPFQSGSATDTAARIIGENLSRSLSRAVVIDNKPGAEGYIAVKEVMKADPSGDVLLFSTNTAITGINTFNAKPIYDPLTELSPIGRVGEFPFLLVVNTGLPFTTARAFVEYARANPKKLTYASGSSSSIVAMAQLMGMAGLELHHIPYNSEPPAVVDLVGGRIDVMFATPTTTMGFIKEGKVRALMTTTRTRLEQFPDVPTMTDSGYTNMPLVPWGGFFGPSGMQPELRRKLSAEINAVLAQPDVARALAVHHISISTSGPDEFSAYVKEQLALSLQVVKEHGLGRK</sequence>
<dbReference type="SUPFAM" id="SSF53850">
    <property type="entry name" value="Periplasmic binding protein-like II"/>
    <property type="match status" value="1"/>
</dbReference>
<feature type="chain" id="PRO_5028976884" evidence="2">
    <location>
        <begin position="25"/>
        <end position="319"/>
    </location>
</feature>
<dbReference type="InterPro" id="IPR005064">
    <property type="entry name" value="BUG"/>
</dbReference>
<dbReference type="RefSeq" id="WP_173145396.1">
    <property type="nucleotide sequence ID" value="NZ_CP053985.1"/>
</dbReference>
<keyword evidence="2" id="KW-0732">Signal</keyword>
<proteinExistence type="inferred from homology"/>
<evidence type="ECO:0000313" key="3">
    <source>
        <dbReference type="EMBL" id="QKH36503.1"/>
    </source>
</evidence>
<comment type="similarity">
    <text evidence="1">Belongs to the UPF0065 (bug) family.</text>
</comment>
<evidence type="ECO:0000256" key="1">
    <source>
        <dbReference type="ARBA" id="ARBA00006987"/>
    </source>
</evidence>
<dbReference type="InterPro" id="IPR042100">
    <property type="entry name" value="Bug_dom1"/>
</dbReference>
<dbReference type="PANTHER" id="PTHR42928">
    <property type="entry name" value="TRICARBOXYLATE-BINDING PROTEIN"/>
    <property type="match status" value="1"/>
</dbReference>
<dbReference type="Pfam" id="PF03401">
    <property type="entry name" value="TctC"/>
    <property type="match status" value="1"/>
</dbReference>
<dbReference type="Gene3D" id="3.40.190.10">
    <property type="entry name" value="Periplasmic binding protein-like II"/>
    <property type="match status" value="1"/>
</dbReference>
<organism evidence="3 4">
    <name type="scientific">Achromobacter pestifer</name>
    <dbReference type="NCBI Taxonomy" id="1353889"/>
    <lineage>
        <taxon>Bacteria</taxon>
        <taxon>Pseudomonadati</taxon>
        <taxon>Pseudomonadota</taxon>
        <taxon>Betaproteobacteria</taxon>
        <taxon>Burkholderiales</taxon>
        <taxon>Alcaligenaceae</taxon>
        <taxon>Achromobacter</taxon>
    </lineage>
</organism>